<keyword evidence="2" id="KW-0285">Flavoprotein</keyword>
<proteinExistence type="inferred from homology"/>
<organism evidence="6 7">
    <name type="scientific">Nocardioides fonticola</name>
    <dbReference type="NCBI Taxonomy" id="450363"/>
    <lineage>
        <taxon>Bacteria</taxon>
        <taxon>Bacillati</taxon>
        <taxon>Actinomycetota</taxon>
        <taxon>Actinomycetes</taxon>
        <taxon>Propionibacteriales</taxon>
        <taxon>Nocardioidaceae</taxon>
        <taxon>Nocardioides</taxon>
    </lineage>
</organism>
<dbReference type="PANTHER" id="PTHR33798:SF5">
    <property type="entry name" value="FLAVIN REDUCTASE LIKE DOMAIN-CONTAINING PROTEIN"/>
    <property type="match status" value="1"/>
</dbReference>
<comment type="cofactor">
    <cofactor evidence="1">
        <name>FMN</name>
        <dbReference type="ChEBI" id="CHEBI:58210"/>
    </cofactor>
</comment>
<dbReference type="SMART" id="SM00903">
    <property type="entry name" value="Flavin_Reduct"/>
    <property type="match status" value="1"/>
</dbReference>
<dbReference type="RefSeq" id="WP_344734580.1">
    <property type="nucleotide sequence ID" value="NZ_BAAAZH010000026.1"/>
</dbReference>
<comment type="similarity">
    <text evidence="4">Belongs to the flavoredoxin family.</text>
</comment>
<keyword evidence="7" id="KW-1185">Reference proteome</keyword>
<comment type="caution">
    <text evidence="6">The sequence shown here is derived from an EMBL/GenBank/DDBJ whole genome shotgun (WGS) entry which is preliminary data.</text>
</comment>
<dbReference type="InterPro" id="IPR002563">
    <property type="entry name" value="Flavin_Rdtase-like_dom"/>
</dbReference>
<evidence type="ECO:0000256" key="1">
    <source>
        <dbReference type="ARBA" id="ARBA00001917"/>
    </source>
</evidence>
<accession>A0ABP7XSF3</accession>
<evidence type="ECO:0000256" key="4">
    <source>
        <dbReference type="ARBA" id="ARBA00038054"/>
    </source>
</evidence>
<dbReference type="Pfam" id="PF01613">
    <property type="entry name" value="Flavin_Reduct"/>
    <property type="match status" value="1"/>
</dbReference>
<feature type="domain" description="Flavin reductase like" evidence="5">
    <location>
        <begin position="22"/>
        <end position="167"/>
    </location>
</feature>
<evidence type="ECO:0000256" key="2">
    <source>
        <dbReference type="ARBA" id="ARBA00022630"/>
    </source>
</evidence>
<evidence type="ECO:0000313" key="7">
    <source>
        <dbReference type="Proteomes" id="UP001501495"/>
    </source>
</evidence>
<evidence type="ECO:0000256" key="3">
    <source>
        <dbReference type="ARBA" id="ARBA00022643"/>
    </source>
</evidence>
<gene>
    <name evidence="6" type="ORF">GCM10022215_33140</name>
</gene>
<dbReference type="PANTHER" id="PTHR33798">
    <property type="entry name" value="FLAVOPROTEIN OXYGENASE"/>
    <property type="match status" value="1"/>
</dbReference>
<name>A0ABP7XSF3_9ACTN</name>
<reference evidence="7" key="1">
    <citation type="journal article" date="2019" name="Int. J. Syst. Evol. Microbiol.">
        <title>The Global Catalogue of Microorganisms (GCM) 10K type strain sequencing project: providing services to taxonomists for standard genome sequencing and annotation.</title>
        <authorList>
            <consortium name="The Broad Institute Genomics Platform"/>
            <consortium name="The Broad Institute Genome Sequencing Center for Infectious Disease"/>
            <person name="Wu L."/>
            <person name="Ma J."/>
        </authorList>
    </citation>
    <scope>NUCLEOTIDE SEQUENCE [LARGE SCALE GENOMIC DNA]</scope>
    <source>
        <strain evidence="7">JCM 16703</strain>
    </source>
</reference>
<keyword evidence="3" id="KW-0288">FMN</keyword>
<sequence length="201" mass="21263">MPRERQVIRADSGRNLYPLLTASIVPRPIAWVSTLDADGVGNLAPHSFFTVAAVSPAVVSFTSVGTKDSLRNILATGEFTVSVTPRALLDAVNDSSAPYPPDVDEATRLGIAMEPSATVAPPRVAASPVAIECSLHSTTAFEGDCTVVFGLVRAIAIDPDALGPDDLPTIEAIAPLSRLGRNEWGLPPEVVRIDRPMRVED</sequence>
<dbReference type="Proteomes" id="UP001501495">
    <property type="component" value="Unassembled WGS sequence"/>
</dbReference>
<evidence type="ECO:0000313" key="6">
    <source>
        <dbReference type="EMBL" id="GAA4125022.1"/>
    </source>
</evidence>
<evidence type="ECO:0000259" key="5">
    <source>
        <dbReference type="SMART" id="SM00903"/>
    </source>
</evidence>
<dbReference type="Gene3D" id="2.30.110.10">
    <property type="entry name" value="Electron Transport, Fmn-binding Protein, Chain A"/>
    <property type="match status" value="1"/>
</dbReference>
<protein>
    <submittedName>
        <fullName evidence="6">Flavin reductase family protein</fullName>
    </submittedName>
</protein>
<dbReference type="InterPro" id="IPR012349">
    <property type="entry name" value="Split_barrel_FMN-bd"/>
</dbReference>
<dbReference type="EMBL" id="BAAAZH010000026">
    <property type="protein sequence ID" value="GAA4125022.1"/>
    <property type="molecule type" value="Genomic_DNA"/>
</dbReference>
<dbReference type="SUPFAM" id="SSF50475">
    <property type="entry name" value="FMN-binding split barrel"/>
    <property type="match status" value="1"/>
</dbReference>